<gene>
    <name evidence="6" type="ORF">EDC62_2325</name>
</gene>
<evidence type="ECO:0000256" key="4">
    <source>
        <dbReference type="ARBA" id="ARBA00023163"/>
    </source>
</evidence>
<dbReference type="CDD" id="cd08422">
    <property type="entry name" value="PBP2_CrgA_like"/>
    <property type="match status" value="1"/>
</dbReference>
<dbReference type="RefSeq" id="WP_124223925.1">
    <property type="nucleotide sequence ID" value="NZ_RKQL01000006.1"/>
</dbReference>
<keyword evidence="3 6" id="KW-0238">DNA-binding</keyword>
<dbReference type="SUPFAM" id="SSF53850">
    <property type="entry name" value="Periplasmic binding protein-like II"/>
    <property type="match status" value="1"/>
</dbReference>
<dbReference type="InterPro" id="IPR036388">
    <property type="entry name" value="WH-like_DNA-bd_sf"/>
</dbReference>
<comment type="similarity">
    <text evidence="1">Belongs to the LysR transcriptional regulatory family.</text>
</comment>
<dbReference type="GO" id="GO:0003677">
    <property type="term" value="F:DNA binding"/>
    <property type="evidence" value="ECO:0007669"/>
    <property type="project" value="UniProtKB-KW"/>
</dbReference>
<dbReference type="InterPro" id="IPR036390">
    <property type="entry name" value="WH_DNA-bd_sf"/>
</dbReference>
<dbReference type="Pfam" id="PF03466">
    <property type="entry name" value="LysR_substrate"/>
    <property type="match status" value="1"/>
</dbReference>
<protein>
    <submittedName>
        <fullName evidence="6">DNA-binding transcriptional LysR family regulator</fullName>
    </submittedName>
</protein>
<evidence type="ECO:0000256" key="2">
    <source>
        <dbReference type="ARBA" id="ARBA00023015"/>
    </source>
</evidence>
<evidence type="ECO:0000256" key="3">
    <source>
        <dbReference type="ARBA" id="ARBA00023125"/>
    </source>
</evidence>
<evidence type="ECO:0000313" key="6">
    <source>
        <dbReference type="EMBL" id="RPE64506.1"/>
    </source>
</evidence>
<keyword evidence="4" id="KW-0804">Transcription</keyword>
<dbReference type="SUPFAM" id="SSF46785">
    <property type="entry name" value="Winged helix' DNA-binding domain"/>
    <property type="match status" value="1"/>
</dbReference>
<dbReference type="InterPro" id="IPR005119">
    <property type="entry name" value="LysR_subst-bd"/>
</dbReference>
<evidence type="ECO:0000256" key="1">
    <source>
        <dbReference type="ARBA" id="ARBA00009437"/>
    </source>
</evidence>
<dbReference type="EMBL" id="RKQL01000006">
    <property type="protein sequence ID" value="RPE64506.1"/>
    <property type="molecule type" value="Genomic_DNA"/>
</dbReference>
<dbReference type="Gene3D" id="3.40.190.290">
    <property type="match status" value="1"/>
</dbReference>
<evidence type="ECO:0000259" key="5">
    <source>
        <dbReference type="PROSITE" id="PS50931"/>
    </source>
</evidence>
<dbReference type="AlphaFoldDB" id="A0A3N4U137"/>
<keyword evidence="7" id="KW-1185">Reference proteome</keyword>
<dbReference type="FunFam" id="1.10.10.10:FF:000001">
    <property type="entry name" value="LysR family transcriptional regulator"/>
    <property type="match status" value="1"/>
</dbReference>
<keyword evidence="2" id="KW-0805">Transcription regulation</keyword>
<dbReference type="Pfam" id="PF00126">
    <property type="entry name" value="HTH_1"/>
    <property type="match status" value="1"/>
</dbReference>
<organism evidence="6 7">
    <name type="scientific">Tibeticola sediminis</name>
    <dbReference type="NCBI Taxonomy" id="1917811"/>
    <lineage>
        <taxon>Bacteria</taxon>
        <taxon>Pseudomonadati</taxon>
        <taxon>Pseudomonadota</taxon>
        <taxon>Betaproteobacteria</taxon>
        <taxon>Burkholderiales</taxon>
        <taxon>Comamonadaceae</taxon>
        <taxon>Tibeticola</taxon>
    </lineage>
</organism>
<dbReference type="InterPro" id="IPR000847">
    <property type="entry name" value="LysR_HTH_N"/>
</dbReference>
<dbReference type="Proteomes" id="UP000272193">
    <property type="component" value="Unassembled WGS sequence"/>
</dbReference>
<dbReference type="PANTHER" id="PTHR30537:SF5">
    <property type="entry name" value="HTH-TYPE TRANSCRIPTIONAL ACTIVATOR TTDR-RELATED"/>
    <property type="match status" value="1"/>
</dbReference>
<reference evidence="6 7" key="1">
    <citation type="submission" date="2018-11" db="EMBL/GenBank/DDBJ databases">
        <title>Genomic Encyclopedia of Type Strains, Phase IV (KMG-IV): sequencing the most valuable type-strain genomes for metagenomic binning, comparative biology and taxonomic classification.</title>
        <authorList>
            <person name="Goeker M."/>
        </authorList>
    </citation>
    <scope>NUCLEOTIDE SEQUENCE [LARGE SCALE GENOMIC DNA]</scope>
    <source>
        <strain evidence="6 7">DSM 101684</strain>
    </source>
</reference>
<feature type="domain" description="HTH lysR-type" evidence="5">
    <location>
        <begin position="1"/>
        <end position="58"/>
    </location>
</feature>
<dbReference type="GO" id="GO:0003700">
    <property type="term" value="F:DNA-binding transcription factor activity"/>
    <property type="evidence" value="ECO:0007669"/>
    <property type="project" value="InterPro"/>
</dbReference>
<dbReference type="PROSITE" id="PS50931">
    <property type="entry name" value="HTH_LYSR"/>
    <property type="match status" value="1"/>
</dbReference>
<comment type="caution">
    <text evidence="6">The sequence shown here is derived from an EMBL/GenBank/DDBJ whole genome shotgun (WGS) entry which is preliminary data.</text>
</comment>
<evidence type="ECO:0000313" key="7">
    <source>
        <dbReference type="Proteomes" id="UP000272193"/>
    </source>
</evidence>
<dbReference type="OrthoDB" id="8928056at2"/>
<dbReference type="PANTHER" id="PTHR30537">
    <property type="entry name" value="HTH-TYPE TRANSCRIPTIONAL REGULATOR"/>
    <property type="match status" value="1"/>
</dbReference>
<accession>A0A3N4U137</accession>
<dbReference type="InterPro" id="IPR058163">
    <property type="entry name" value="LysR-type_TF_proteobact-type"/>
</dbReference>
<sequence length="293" mass="32305">MELSHLETFVKVVQTGSFTRAAEQLRSQKAQVSRVVSQLEAELGVRLLARTTRSLSLTEVGREFFERAVGILGAADEARRAVQHAQGEPRGTLRLTCGVEFGLLAVNGWVRDYLRRYPAVAVDLEMTGRVVDIVHEGFDLAVRVGPLADSTLAARKLGELHYGLYAAPTYLQRHEPPCHPQDLAQRALIRFSGSRLRSVWVFHRGAETQRIDPTPRLNVNNSLAVRDAALDGLGIAQLPQLLAETEVEAGRLVPVMTDWALPSAPVHAVFASARYLTPKVRSFIDLAIDAFAR</sequence>
<name>A0A3N4U137_9BURK</name>
<dbReference type="Gene3D" id="1.10.10.10">
    <property type="entry name" value="Winged helix-like DNA-binding domain superfamily/Winged helix DNA-binding domain"/>
    <property type="match status" value="1"/>
</dbReference>
<proteinExistence type="inferred from homology"/>